<keyword evidence="1" id="KW-0812">Transmembrane</keyword>
<proteinExistence type="predicted"/>
<reference evidence="3" key="2">
    <citation type="submission" date="2022-12" db="EMBL/GenBank/DDBJ databases">
        <authorList>
            <person name="Webb A."/>
        </authorList>
    </citation>
    <scope>NUCLEOTIDE SEQUENCE</scope>
    <source>
        <strain evidence="3">Pf2</strain>
    </source>
</reference>
<dbReference type="EMBL" id="CANTFK010000989">
    <property type="protein sequence ID" value="CAI5739111.1"/>
    <property type="molecule type" value="Genomic_DNA"/>
</dbReference>
<evidence type="ECO:0000313" key="2">
    <source>
        <dbReference type="EMBL" id="CAH0484268.1"/>
    </source>
</evidence>
<name>A0AAV0UQ84_9STRA</name>
<feature type="transmembrane region" description="Helical" evidence="1">
    <location>
        <begin position="59"/>
        <end position="78"/>
    </location>
</feature>
<sequence>MDGIASQMAHDLRSKYSQVMIKWYEAVDWTEPFIVGLLLFHVVLLATLWLTRKRLYPQFALFVLVITLLVSTEALNTWGRKNWRLFATQQYFDANGVFMGIFYAGPLLAAGFFQLILNMKHMVDMVVVVKRTEYLQQLQSKKDK</sequence>
<organism evidence="3 5">
    <name type="scientific">Peronospora farinosa</name>
    <dbReference type="NCBI Taxonomy" id="134698"/>
    <lineage>
        <taxon>Eukaryota</taxon>
        <taxon>Sar</taxon>
        <taxon>Stramenopiles</taxon>
        <taxon>Oomycota</taxon>
        <taxon>Peronosporomycetes</taxon>
        <taxon>Peronosporales</taxon>
        <taxon>Peronosporaceae</taxon>
        <taxon>Peronospora</taxon>
    </lineage>
</organism>
<keyword evidence="1" id="KW-0472">Membrane</keyword>
<evidence type="ECO:0000313" key="5">
    <source>
        <dbReference type="Proteomes" id="UP001159659"/>
    </source>
</evidence>
<dbReference type="InterPro" id="IPR026721">
    <property type="entry name" value="TMEM18"/>
</dbReference>
<reference evidence="2 4" key="1">
    <citation type="submission" date="2021-11" db="EMBL/GenBank/DDBJ databases">
        <authorList>
            <person name="Islam A."/>
            <person name="Islam S."/>
            <person name="Flora M.S."/>
            <person name="Rahman M."/>
            <person name="Ziaur R.M."/>
            <person name="Epstein J.H."/>
            <person name="Hassan M."/>
            <person name="Klassen M."/>
            <person name="Woodard K."/>
            <person name="Webb A."/>
            <person name="Webby R.J."/>
            <person name="El Zowalaty M.E."/>
        </authorList>
    </citation>
    <scope>NUCLEOTIDE SEQUENCE [LARGE SCALE GENOMIC DNA]</scope>
    <source>
        <strain evidence="2">Pf1</strain>
    </source>
</reference>
<dbReference type="EMBL" id="CAKLBC010000001">
    <property type="protein sequence ID" value="CAH0484268.1"/>
    <property type="molecule type" value="Genomic_DNA"/>
</dbReference>
<dbReference type="Proteomes" id="UP001157938">
    <property type="component" value="Unassembled WGS sequence"/>
</dbReference>
<evidence type="ECO:0000313" key="4">
    <source>
        <dbReference type="Proteomes" id="UP001157938"/>
    </source>
</evidence>
<gene>
    <name evidence="2" type="ORF">PFR001_LOCUS48</name>
    <name evidence="3" type="ORF">PFR002_LOCUS8873</name>
</gene>
<feature type="transmembrane region" description="Helical" evidence="1">
    <location>
        <begin position="98"/>
        <end position="117"/>
    </location>
</feature>
<protein>
    <recommendedName>
        <fullName evidence="6">Transmembrane protein 18</fullName>
    </recommendedName>
</protein>
<accession>A0AAV0UQ84</accession>
<feature type="transmembrane region" description="Helical" evidence="1">
    <location>
        <begin position="33"/>
        <end position="50"/>
    </location>
</feature>
<comment type="caution">
    <text evidence="3">The sequence shown here is derived from an EMBL/GenBank/DDBJ whole genome shotgun (WGS) entry which is preliminary data.</text>
</comment>
<evidence type="ECO:0000313" key="3">
    <source>
        <dbReference type="EMBL" id="CAI5739111.1"/>
    </source>
</evidence>
<evidence type="ECO:0008006" key="6">
    <source>
        <dbReference type="Google" id="ProtNLM"/>
    </source>
</evidence>
<keyword evidence="1" id="KW-1133">Transmembrane helix</keyword>
<keyword evidence="4" id="KW-1185">Reference proteome</keyword>
<dbReference type="Pfam" id="PF14770">
    <property type="entry name" value="TMEM18"/>
    <property type="match status" value="1"/>
</dbReference>
<dbReference type="Proteomes" id="UP001159659">
    <property type="component" value="Unassembled WGS sequence"/>
</dbReference>
<dbReference type="AlphaFoldDB" id="A0AAV0UQ84"/>
<evidence type="ECO:0000256" key="1">
    <source>
        <dbReference type="SAM" id="Phobius"/>
    </source>
</evidence>